<dbReference type="PANTHER" id="PTHR38122">
    <property type="entry name" value="GLYCOPROTEIN X"/>
    <property type="match status" value="1"/>
</dbReference>
<dbReference type="EMBL" id="SRQM01000041">
    <property type="protein sequence ID" value="KAG6121251.1"/>
    <property type="molecule type" value="Genomic_DNA"/>
</dbReference>
<feature type="chain" id="PRO_5040300391" evidence="2">
    <location>
        <begin position="20"/>
        <end position="950"/>
    </location>
</feature>
<feature type="compositionally biased region" description="Low complexity" evidence="1">
    <location>
        <begin position="874"/>
        <end position="889"/>
    </location>
</feature>
<evidence type="ECO:0000313" key="3">
    <source>
        <dbReference type="EMBL" id="KAG6121251.1"/>
    </source>
</evidence>
<gene>
    <name evidence="3" type="ORF">E4U13_005152</name>
</gene>
<feature type="compositionally biased region" description="Polar residues" evidence="1">
    <location>
        <begin position="620"/>
        <end position="661"/>
    </location>
</feature>
<feature type="compositionally biased region" description="Polar residues" evidence="1">
    <location>
        <begin position="827"/>
        <end position="871"/>
    </location>
</feature>
<reference evidence="3 4" key="1">
    <citation type="journal article" date="2020" name="bioRxiv">
        <title>Whole genome comparisons of ergot fungi reveals the divergence and evolution of species within the genus Claviceps are the result of varying mechanisms driving genome evolution and host range expansion.</title>
        <authorList>
            <person name="Wyka S.A."/>
            <person name="Mondo S.J."/>
            <person name="Liu M."/>
            <person name="Dettman J."/>
            <person name="Nalam V."/>
            <person name="Broders K.D."/>
        </authorList>
    </citation>
    <scope>NUCLEOTIDE SEQUENCE [LARGE SCALE GENOMIC DNA]</scope>
    <source>
        <strain evidence="3 4">LM576</strain>
    </source>
</reference>
<evidence type="ECO:0000256" key="1">
    <source>
        <dbReference type="SAM" id="MobiDB-lite"/>
    </source>
</evidence>
<feature type="compositionally biased region" description="Low complexity" evidence="1">
    <location>
        <begin position="314"/>
        <end position="328"/>
    </location>
</feature>
<feature type="compositionally biased region" description="Basic and acidic residues" evidence="1">
    <location>
        <begin position="510"/>
        <end position="519"/>
    </location>
</feature>
<feature type="signal peptide" evidence="2">
    <location>
        <begin position="1"/>
        <end position="19"/>
    </location>
</feature>
<feature type="compositionally biased region" description="Polar residues" evidence="1">
    <location>
        <begin position="804"/>
        <end position="817"/>
    </location>
</feature>
<feature type="region of interest" description="Disordered" evidence="1">
    <location>
        <begin position="479"/>
        <end position="523"/>
    </location>
</feature>
<dbReference type="Proteomes" id="UP000732380">
    <property type="component" value="Unassembled WGS sequence"/>
</dbReference>
<feature type="region of interest" description="Disordered" evidence="1">
    <location>
        <begin position="620"/>
        <end position="915"/>
    </location>
</feature>
<feature type="compositionally biased region" description="Polar residues" evidence="1">
    <location>
        <begin position="498"/>
        <end position="509"/>
    </location>
</feature>
<evidence type="ECO:0000256" key="2">
    <source>
        <dbReference type="SAM" id="SignalP"/>
    </source>
</evidence>
<proteinExistence type="predicted"/>
<keyword evidence="2" id="KW-0732">Signal</keyword>
<sequence>MRIGSSARILAGCLVLAAALETQPALLRIDQEHFPDEIYKPECDVCCPTVFKTVLLLSTIYTTISMDGTQYVTETEHDVTTKLETQFVTTTATITYASSYPVTVTKSIGCDGHIYGRSTPSDGEEDEAEMQQLEGRTHHGCRTTTVTDWVTTTATRLVTGIESVTRTQILPVTVTVPEPTTICDATTIVGSTTIWVPTTYVRNTTIISEHAVTRTVDNTIHVTKSTTVYTTIVSTVSTSYPVVSYITESLTKTVTAPGASTIALKPTVSRTTSGQGDALPTQTGTEQPGSTAVPSTQSITVTRPSAQSQAVIGSTLVSSPTTTQSVSTDEVTRSPTSKTVVDPNATVTESLTQTLPPSLITEPAKTVTETPIYNVTLCPTPTGSSAPLSPTSDLTFGCKPGYVCNPPKPDGCNMWPGPPADDFLCDKKDCIPAPPLNKPTGGDGEYYPPSYGYFNLDPEPFGLSYNIFAKPRQFVKDVHNTKDTSSHQTPPAWHKVSHSASDSYPTSSRQENKASESRKRGNKRNTAFESCYRESNEAFQSAEAIGKNPALCAKDSSWVQGFERYQRCIKANSQTLTTMSKMARFKLIQLYVEPRFNQFIEFCLNYKSGKLPNVPDQLQSMVSQKPSVPTSLQADTSKSGFTPVEPTSTSTQQPAPHSATPSLHPVTTTSYPSSSSTSSSSSPSTITSKLVRASSSERIPLPSSPAGDDENLTSPLKGVAFQASTSTETSSEKSQATGEPITEPKVIDNKSTSSQDGGYKDRPSTRQSSENAQATGIESSAEPEHAKPNTNMPSDGRLKVGPATGQSSEKAQPTGSGPSADPENAVANPTPSQGRAYNANTAVQSSDKPQATSDAPNAKQYDSGSQPTTSHEGAVSALATQSTAQSANAGGQTHDTDSSITTSPSIPADETPVPDPVAHVTAAANHVQAPGTLARLAVCATVATLVFTLL</sequence>
<dbReference type="AlphaFoldDB" id="A0A9P7Q8C0"/>
<comment type="caution">
    <text evidence="3">The sequence shown here is derived from an EMBL/GenBank/DDBJ whole genome shotgun (WGS) entry which is preliminary data.</text>
</comment>
<feature type="compositionally biased region" description="Polar residues" evidence="1">
    <location>
        <begin position="268"/>
        <end position="312"/>
    </location>
</feature>
<feature type="compositionally biased region" description="Polar residues" evidence="1">
    <location>
        <begin position="765"/>
        <end position="778"/>
    </location>
</feature>
<keyword evidence="4" id="KW-1185">Reference proteome</keyword>
<feature type="compositionally biased region" description="Low complexity" evidence="1">
    <location>
        <begin position="667"/>
        <end position="688"/>
    </location>
</feature>
<evidence type="ECO:0000313" key="4">
    <source>
        <dbReference type="Proteomes" id="UP000732380"/>
    </source>
</evidence>
<protein>
    <submittedName>
        <fullName evidence="3">Uncharacterized protein</fullName>
    </submittedName>
</protein>
<organism evidence="3 4">
    <name type="scientific">Claviceps humidiphila</name>
    <dbReference type="NCBI Taxonomy" id="1294629"/>
    <lineage>
        <taxon>Eukaryota</taxon>
        <taxon>Fungi</taxon>
        <taxon>Dikarya</taxon>
        <taxon>Ascomycota</taxon>
        <taxon>Pezizomycotina</taxon>
        <taxon>Sordariomycetes</taxon>
        <taxon>Hypocreomycetidae</taxon>
        <taxon>Hypocreales</taxon>
        <taxon>Clavicipitaceae</taxon>
        <taxon>Claviceps</taxon>
    </lineage>
</organism>
<feature type="compositionally biased region" description="Low complexity" evidence="1">
    <location>
        <begin position="722"/>
        <end position="737"/>
    </location>
</feature>
<name>A0A9P7Q8C0_9HYPO</name>
<feature type="compositionally biased region" description="Low complexity" evidence="1">
    <location>
        <begin position="898"/>
        <end position="907"/>
    </location>
</feature>
<accession>A0A9P7Q8C0</accession>
<feature type="region of interest" description="Disordered" evidence="1">
    <location>
        <begin position="265"/>
        <end position="341"/>
    </location>
</feature>
<dbReference type="PANTHER" id="PTHR38122:SF1">
    <property type="entry name" value="GLYCOPROTEIN X"/>
    <property type="match status" value="1"/>
</dbReference>